<name>A0A1X9YVK8_9BACT</name>
<dbReference type="Proteomes" id="UP000266292">
    <property type="component" value="Chromosome"/>
</dbReference>
<dbReference type="OrthoDB" id="2781053at2"/>
<evidence type="ECO:0000313" key="1">
    <source>
        <dbReference type="EMBL" id="ARS36956.1"/>
    </source>
</evidence>
<organism evidence="1 2">
    <name type="scientific">Pontibacter actiniarum</name>
    <dbReference type="NCBI Taxonomy" id="323450"/>
    <lineage>
        <taxon>Bacteria</taxon>
        <taxon>Pseudomonadati</taxon>
        <taxon>Bacteroidota</taxon>
        <taxon>Cytophagia</taxon>
        <taxon>Cytophagales</taxon>
        <taxon>Hymenobacteraceae</taxon>
        <taxon>Pontibacter</taxon>
    </lineage>
</organism>
<dbReference type="STRING" id="709015.GCA_000472485_03396"/>
<dbReference type="KEGG" id="pact:CA264_16820"/>
<protein>
    <submittedName>
        <fullName evidence="1">Uncharacterized protein</fullName>
    </submittedName>
</protein>
<keyword evidence="2" id="KW-1185">Reference proteome</keyword>
<reference evidence="2" key="1">
    <citation type="submission" date="2017-05" db="EMBL/GenBank/DDBJ databases">
        <authorList>
            <person name="Ray J."/>
            <person name="Price M."/>
            <person name="Deutschbauer A."/>
        </authorList>
    </citation>
    <scope>NUCLEOTIDE SEQUENCE [LARGE SCALE GENOMIC DNA]</scope>
    <source>
        <strain evidence="2">DSM 19842</strain>
    </source>
</reference>
<dbReference type="EMBL" id="CP021235">
    <property type="protein sequence ID" value="ARS36956.1"/>
    <property type="molecule type" value="Genomic_DNA"/>
</dbReference>
<accession>A0A1X9YVK8</accession>
<evidence type="ECO:0000313" key="2">
    <source>
        <dbReference type="Proteomes" id="UP000266292"/>
    </source>
</evidence>
<dbReference type="AlphaFoldDB" id="A0A1X9YVK8"/>
<proteinExistence type="predicted"/>
<sequence>MADYLKDWDPARLEFTFMRDSLPAGVSEEGMAMKISGRNISDDLFMFMKKQITGLEPNHTYNVTFQVELASMYPEQSVGIGGSPGASVYLKAGGATAEPVPVEKDGYIRMNIDKGGQSQGGEAMVVLGNIGIPGEDFSYQLIRRDNLQNPVQVTTDSTGSLWVLVGTDSGFEGTTTLFYNTVEVSLLY</sequence>
<dbReference type="RefSeq" id="WP_051364503.1">
    <property type="nucleotide sequence ID" value="NZ_CP021235.1"/>
</dbReference>
<gene>
    <name evidence="1" type="ORF">CA264_16820</name>
</gene>